<dbReference type="AlphaFoldDB" id="A0A3D9U616"/>
<evidence type="ECO:0000256" key="2">
    <source>
        <dbReference type="SAM" id="Phobius"/>
    </source>
</evidence>
<protein>
    <submittedName>
        <fullName evidence="3">Uncharacterized protein</fullName>
    </submittedName>
</protein>
<keyword evidence="2" id="KW-1133">Transmembrane helix</keyword>
<comment type="caution">
    <text evidence="3">The sequence shown here is derived from an EMBL/GenBank/DDBJ whole genome shotgun (WGS) entry which is preliminary data.</text>
</comment>
<evidence type="ECO:0000256" key="1">
    <source>
        <dbReference type="SAM" id="MobiDB-lite"/>
    </source>
</evidence>
<keyword evidence="4" id="KW-1185">Reference proteome</keyword>
<evidence type="ECO:0000313" key="4">
    <source>
        <dbReference type="Proteomes" id="UP000256253"/>
    </source>
</evidence>
<feature type="region of interest" description="Disordered" evidence="1">
    <location>
        <begin position="103"/>
        <end position="133"/>
    </location>
</feature>
<feature type="compositionally biased region" description="Basic and acidic residues" evidence="1">
    <location>
        <begin position="73"/>
        <end position="87"/>
    </location>
</feature>
<name>A0A3D9U616_9MICO</name>
<sequence length="258" mass="27715">MACIEVFWLLCLGLLTWWTGDLSGPEMGRTPSLRQRPRSGLLLYRRAIRRRPAWGDPARHREGGLSRPAAGRRASDRSAAESLDRSGSRGVWLGEPCACHTRPRWKPTPGGSADQRPKAAADPLNTVTPPKGVSGPAVCRSDSLLEQIDQCAGCCDRLRDRSSSGDGATGLHRSSSPPARPALHLDVAFVGLVRVVGVALALAAVACVIVVRISLLGHGLGPLSCRPSTRDRCAGGRECDLWPPTFPVSLLRSWRRGP</sequence>
<feature type="region of interest" description="Disordered" evidence="1">
    <location>
        <begin position="55"/>
        <end position="88"/>
    </location>
</feature>
<proteinExistence type="predicted"/>
<reference evidence="3 4" key="1">
    <citation type="submission" date="2018-08" db="EMBL/GenBank/DDBJ databases">
        <title>Sequencing the genomes of 1000 actinobacteria strains.</title>
        <authorList>
            <person name="Klenk H.-P."/>
        </authorList>
    </citation>
    <scope>NUCLEOTIDE SEQUENCE [LARGE SCALE GENOMIC DNA]</scope>
    <source>
        <strain evidence="3 4">DSM 22967</strain>
    </source>
</reference>
<keyword evidence="2" id="KW-0812">Transmembrane</keyword>
<feature type="transmembrane region" description="Helical" evidence="2">
    <location>
        <begin position="187"/>
        <end position="211"/>
    </location>
</feature>
<evidence type="ECO:0000313" key="3">
    <source>
        <dbReference type="EMBL" id="REF24637.1"/>
    </source>
</evidence>
<dbReference type="Proteomes" id="UP000256253">
    <property type="component" value="Unassembled WGS sequence"/>
</dbReference>
<dbReference type="EMBL" id="QTUA01000002">
    <property type="protein sequence ID" value="REF24637.1"/>
    <property type="molecule type" value="Genomic_DNA"/>
</dbReference>
<gene>
    <name evidence="3" type="ORF">DFJ65_3423</name>
</gene>
<accession>A0A3D9U616</accession>
<organism evidence="3 4">
    <name type="scientific">Calidifontibacter indicus</name>
    <dbReference type="NCBI Taxonomy" id="419650"/>
    <lineage>
        <taxon>Bacteria</taxon>
        <taxon>Bacillati</taxon>
        <taxon>Actinomycetota</taxon>
        <taxon>Actinomycetes</taxon>
        <taxon>Micrococcales</taxon>
        <taxon>Dermacoccaceae</taxon>
        <taxon>Calidifontibacter</taxon>
    </lineage>
</organism>
<keyword evidence="2" id="KW-0472">Membrane</keyword>